<feature type="region of interest" description="Disordered" evidence="1">
    <location>
        <begin position="39"/>
        <end position="61"/>
    </location>
</feature>
<organism evidence="2 3">
    <name type="scientific">Streptomyces crystallinus</name>
    <dbReference type="NCBI Taxonomy" id="68191"/>
    <lineage>
        <taxon>Bacteria</taxon>
        <taxon>Bacillati</taxon>
        <taxon>Actinomycetota</taxon>
        <taxon>Actinomycetes</taxon>
        <taxon>Kitasatosporales</taxon>
        <taxon>Streptomycetaceae</taxon>
        <taxon>Streptomyces</taxon>
    </lineage>
</organism>
<evidence type="ECO:0000313" key="3">
    <source>
        <dbReference type="Proteomes" id="UP001500668"/>
    </source>
</evidence>
<proteinExistence type="predicted"/>
<evidence type="ECO:0000256" key="1">
    <source>
        <dbReference type="SAM" id="MobiDB-lite"/>
    </source>
</evidence>
<dbReference type="Proteomes" id="UP001500668">
    <property type="component" value="Unassembled WGS sequence"/>
</dbReference>
<keyword evidence="3" id="KW-1185">Reference proteome</keyword>
<comment type="caution">
    <text evidence="2">The sequence shown here is derived from an EMBL/GenBank/DDBJ whole genome shotgun (WGS) entry which is preliminary data.</text>
</comment>
<name>A0ABN1GHS3_9ACTN</name>
<sequence>MIQPPPRLLPPDLPRLKTLRAWHAMWLSLIDQAITDLKRREAEREEGERRRPPPPEWTIEHALGGPHLLIAVHTGECWRLRKTGRMRPVDRDTARQALADGVEACGFCRPDTALGMID</sequence>
<dbReference type="InterPro" id="IPR046200">
    <property type="entry name" value="DUF6233"/>
</dbReference>
<evidence type="ECO:0000313" key="2">
    <source>
        <dbReference type="EMBL" id="GAA0611842.1"/>
    </source>
</evidence>
<reference evidence="2 3" key="1">
    <citation type="journal article" date="2019" name="Int. J. Syst. Evol. Microbiol.">
        <title>The Global Catalogue of Microorganisms (GCM) 10K type strain sequencing project: providing services to taxonomists for standard genome sequencing and annotation.</title>
        <authorList>
            <consortium name="The Broad Institute Genomics Platform"/>
            <consortium name="The Broad Institute Genome Sequencing Center for Infectious Disease"/>
            <person name="Wu L."/>
            <person name="Ma J."/>
        </authorList>
    </citation>
    <scope>NUCLEOTIDE SEQUENCE [LARGE SCALE GENOMIC DNA]</scope>
    <source>
        <strain evidence="2 3">JCM 5067</strain>
    </source>
</reference>
<feature type="compositionally biased region" description="Basic and acidic residues" evidence="1">
    <location>
        <begin position="39"/>
        <end position="53"/>
    </location>
</feature>
<dbReference type="Pfam" id="PF19746">
    <property type="entry name" value="DUF6233"/>
    <property type="match status" value="1"/>
</dbReference>
<gene>
    <name evidence="2" type="ORF">GCM10010394_47060</name>
</gene>
<protein>
    <submittedName>
        <fullName evidence="2">DUF6233 domain-containing protein</fullName>
    </submittedName>
</protein>
<dbReference type="RefSeq" id="WP_344076287.1">
    <property type="nucleotide sequence ID" value="NZ_BAAACA010000034.1"/>
</dbReference>
<dbReference type="EMBL" id="BAAACA010000034">
    <property type="protein sequence ID" value="GAA0611842.1"/>
    <property type="molecule type" value="Genomic_DNA"/>
</dbReference>
<accession>A0ABN1GHS3</accession>